<dbReference type="InterPro" id="IPR035914">
    <property type="entry name" value="Sperma_CUB_dom_sf"/>
</dbReference>
<keyword evidence="9" id="KW-0846">Cobalamin</keyword>
<evidence type="ECO:0000256" key="7">
    <source>
        <dbReference type="ARBA" id="ARBA00022548"/>
    </source>
</evidence>
<comment type="caution">
    <text evidence="32">Lacks conserved residue(s) required for the propagation of feature annotation.</text>
</comment>
<evidence type="ECO:0000313" key="36">
    <source>
        <dbReference type="Proteomes" id="UP001566132"/>
    </source>
</evidence>
<dbReference type="CDD" id="cd00041">
    <property type="entry name" value="CUB"/>
    <property type="match status" value="22"/>
</dbReference>
<keyword evidence="14" id="KW-0677">Repeat</keyword>
<feature type="domain" description="CUB" evidence="33">
    <location>
        <begin position="2251"/>
        <end position="2366"/>
    </location>
</feature>
<dbReference type="InterPro" id="IPR000859">
    <property type="entry name" value="CUB_dom"/>
</dbReference>
<accession>A0ABD1EIG6</accession>
<evidence type="ECO:0000256" key="30">
    <source>
        <dbReference type="ARBA" id="ARBA00049703"/>
    </source>
</evidence>
<dbReference type="PROSITE" id="PS01180">
    <property type="entry name" value="CUB"/>
    <property type="match status" value="24"/>
</dbReference>
<comment type="subcellular location">
    <subcellularLocation>
        <location evidence="2">Cell membrane</location>
        <topology evidence="2">Peripheral membrane protein</topology>
    </subcellularLocation>
    <subcellularLocation>
        <location evidence="3">Cell membrane</location>
        <topology evidence="3">Single-pass type I membrane protein</topology>
    </subcellularLocation>
    <subcellularLocation>
        <location evidence="1">Endosome</location>
    </subcellularLocation>
    <subcellularLocation>
        <location evidence="27">Lysosome membrane</location>
        <topology evidence="27">Peripheral membrane protein</topology>
    </subcellularLocation>
</comment>
<evidence type="ECO:0000256" key="1">
    <source>
        <dbReference type="ARBA" id="ARBA00004177"/>
    </source>
</evidence>
<dbReference type="SUPFAM" id="SSF49854">
    <property type="entry name" value="Spermadhesin, CUB domain"/>
    <property type="match status" value="26"/>
</dbReference>
<keyword evidence="15" id="KW-0967">Endosome</keyword>
<keyword evidence="7" id="KW-0153">Cholesterol metabolism</keyword>
<dbReference type="InterPro" id="IPR018097">
    <property type="entry name" value="EGF_Ca-bd_CS"/>
</dbReference>
<evidence type="ECO:0000256" key="14">
    <source>
        <dbReference type="ARBA" id="ARBA00022737"/>
    </source>
</evidence>
<feature type="disulfide bond" evidence="31">
    <location>
        <begin position="566"/>
        <end position="593"/>
    </location>
</feature>
<reference evidence="35 36" key="1">
    <citation type="submission" date="2024-05" db="EMBL/GenBank/DDBJ databases">
        <title>Genetic variation in Jamaican populations of the coffee berry borer (Hypothenemus hampei).</title>
        <authorList>
            <person name="Errbii M."/>
            <person name="Myrie A."/>
        </authorList>
    </citation>
    <scope>NUCLEOTIDE SEQUENCE [LARGE SCALE GENOMIC DNA]</scope>
    <source>
        <strain evidence="35">JA-Hopewell-2020-01-JO</strain>
        <tissue evidence="35">Whole body</tissue>
    </source>
</reference>
<feature type="domain" description="CUB" evidence="33">
    <location>
        <begin position="3194"/>
        <end position="3316"/>
    </location>
</feature>
<sequence>MFELMCYLCKFRTNKTNNLHVEIPEGNFLNFKSKQVHYEIVISNFHNRMDDLENKILTRARVPMLNLTSPTTNDNNLMTRIRSFGRRIRSLESAVRTLRGLLIFDDCASNPCSNGGNCLDLYHGFICQCPQGWEGSTCNTDINECARFVGTDLGCQNGATCINFPGTYQCQCTNGWIGVHCNRKRTDCTSGGTEICAHGTCVPQNNEAGYKCICDSGWTNQGAHLACDIDVDECKANHPPCSTSPLVQCINLPGSFSCQHCPPGYTGNGYYCADINECDLLNGGCSVAPFVDCINSLGSYKCGPCPPGYEGDGKSCIYKGICHINNGGCHMLAKCLSNLSLNPPIQCTCPSGYSGSGIGPAGCTPLAAGITCSPNPCLHGTCVSKNFTQGFECVCQEGYSGTYCTDRYNPCASNPCLNGGTCLSGKATFACQCLRGFNGKFCQLEQSRCGTFLNASNGTVKFPSEDFVQRSSISCSWAIKTVQDKVLELHFKSFNFSNTPCTTQWLEVHDGMNVLTPLLGRFCGHTLPFNGSVTSTLNSISFWLKSAQTQTMPQFEVEWTTKDPECGGEILEGVGIITSPRWPFYNYPLNRECYWRYKVHPTKRLVFHIYALDIGSDSDCSGDYIEFYTKNSPSAVDLKPNFDKNTDYTFAKYCNSSIPEPLYSSSPYGIIHFKSDSENAHKGFQIGFSVVDAIPGCGGYYFHLTGYIQSIPVTELHPKPMICTYEIKLKEKSRISFEFMEMNLEDDCNKTNVAIYLKSDTTNLLYKHCGSKIPGSFITYGYNILIVSQMNYGFKSRWKLRYEATCYRSYSTSIGSFNSSEDRTCKYVIEQPPGNIIILDFETTHIIPDQDDAYVKIYDGYDESVLISTEILPGRKEQLSSTINALLIKNDGLAFSASYRTLNIGCGGVLLDNFKNIIYPPNGESTYSALKACKWVIAAPLGYVIKLTWLSFNIEQSSDCSFDYVSVYDNGTSDNQKLLGVYCGNKLPPVLLTQSNIATITFNSDATYQLEGFSLSYIFIKDENVCGGNYFNPVGVIKSPGFPNNYCTNCVCTWVINVKPGNQIMLKTTNFSLEYTNVCAFDWLELRNGGSSSSSLIGKYCGTTIPKTIISHTNQLYLKFVSDISKTDIGFRMEWTSATTGCGGTLTGPSGNLMSPHYPEEYPKNMDCVWKIVVNSGSKIQVIFADLDMEIQPQCHMDFLELFDGPTTSSKLLGKFCTPQIKSVTSSSNTLLVRFRSDISLSGRGFNIQYHTDCSNVLKGFGGVIESVNFPYRYQENQNCAWKIIVPQGNKINISFSDFDLATIFSITRANESCAAEYLEIEYFPPDASDYITLEELDSTTDWVKYNRYCGSKNPGLVTINSSIARLHLVTNKLFFGIGFRLEWQIFGCGGILTEKWGSIESLNYPNPYPSNIQCDWLITRPVGESISITFQIIDLEKDAYNTYDYIEIFNGRDETYPLLGKFKHYAKAMSIDSSSNNVFIRFKADSSFEGRGFYAMYHARIAKCGGSMISPKAYIYSPNYPQNFDKNITCEWMIYISENHVVELTFEDLDLVETANCTNNYIKIYDGPTQAYPLLATICGNMTKGNLTSIRSTINQMLVEFTSDYPITSKGFKAVYREACGAIINVTDNGILNIEKGVDLTEDENGNCTYTIIAVDPGTILIKTTFTEKSLHNVFNFLAKHVSLTVTKLELYQSYCPDGSPGLKIYDGRFHDSPLLGNYCDSKIPPMITSEGSALRLEFSLQVQFIATYSVLDSNCGGTLETPNGYITSPGWPKKYTSAGECEWLVDIGPGNTIILTFLNLNIPESENCNWDFIEIREGSKMGKLVALLCGSQIPTNVSVTGPMYLVFKSNGMLPESDQREKGFFVEYATSMDEFTIKNSYNVTSILGTENQLNGSRGQIGSKNIFTAMRNAASWLISTEVNTIIELSFLKYKSGSYDSSRSAKSLTVYDGMDTEAPIIKELPFNENLDSILSTFNVIYIKADATYNLVESEFLLEWRQLPKGTGKIDKLNSNNSDCNYVYTFKEHNNITLTSPGYPNGYAPNLQCEWIYKVESQSHLLLKFIDVNLMLWNNNFPCRSADVIRVYTKYGNEPWQMLTEICNNTVLKEDVVGGSLMKVEFKTNRFINGTGFKAMIYATCGGSLTESNGVITFENESLSDIECQWNITVRSSRTIQLTFEKFDLGTTMRCKNYLIIRNGIFPNSPFLGDGRFCGPDKPPNLVSSSNHLYLKYHGPSPIGGFKIKYMEVSVNCGGNFVLTPENTWIEISSPNYPNIPQSHIECIWTIRGPSYEALRIDFEDRFDIARSSCAKDYLELSDGGTELSPKIGKYCTEAPQTKFTKGNMLRMKYLTDSEESRNGFKANISIATCGGTLKHNGELRSSQYNIKKNDVCTWILKQPTNFYIKMDLRTSFKVVHDSTNCNDDSIGKIEIYETNSINNNRTQLKIFCGNVNGSQEIVSVTNQVIIIFKPKSDEDQFILWFSGFQERCGKVINGLETGTIVSPGYPQGNNNNRYCSWSIQVPKGRRISLYVEDLDFDPSVTLLRIFNGYNGNLIVDEKNVKTGSMFETSSNMAMIVFYQEIESPKRGFKLLFTSDKPSVCVGNFAASSGFIYPPPTTSPYNCVYQHEKVKNEETFAMSISIKTNSTKIDSLVYPDEKSCSETGISLNMDESYMCVPKPTKAFNVISTAEYISLTARRYDETILNFTISYKTFPCGGTVGDAGNISSPNFPFPPNNSIECQWIFEHNSNNNLLKIKFLTFDLEDDCERNYVDIYTPQSRIAHKHPKIGRYCKTRNSSEQLTIGSWGTFVLEYFYKKGSNDKSKGFSLSIEEDIQGCGGYYHFKDEMNFASPNYGKSYKNNQECMWNFKVDEGNVIVLNFTNRFFIEDAKNCTKDYLEIFDWKNENWVSLGKKCGRTTPDPITSTNNQLRVLFRTNENVTGTGFEASVKLKCGGVFEASDTEKTLRGFDGTDYWILPVKCVYKILSKKPQGIVKLEFTYLKLSNDLQSSCAQSNLTLKGITQKGQTNTMPQLFCTNNPPKVQRYQYGVVITLLSDSRHGDTRFIVSYKDEGCGGKVTSPSLLEFPSYYQYPTTRWGVVQPAISCTWIITAPSNQIVALNIKNISISLGAGCAFQRVLIYDGEEVNSKKLAQICGTVQQEIPISSTSNTMVVKVYSRTPYFRKFSGELYFTYGISSGCGGTINLTETKYLTAPNTLPHMDCRWTVIASVDYKVQLSFDEISVPNSCDINSVQNQSTNFCSCSFIEIRDGASPFAETITKICSTENSFKKTYHSSYNTAYIRLYSAILHSTPIFKLSLSAILSRCGTSHLIATNDFQELTSPNYPIGYPDYLKCTYVITNPNSSDRRYSKILIEFEEFDFKTDVNEQDDHCLSDSLVLVDNSNQQIIRNGLGPNAVHKGIGINIHDGVEYEFCTDSKPFNYYSMEKEVTLIFYNRPFTSIKNRGFKLKYRMGTCNRTIVGNEGRIQYDRTDQDRFNCTFVITSDPNTTLSIYFMRFYFLQSDALCSQKGLEIREHNSTGPILLKTCGAKLPNPVFSNSNKLFITKYQNSHSTRKWSDLLQAFDFLYLASNRGKGCGGELFNYKGSFTSPMYPDINRNDIECKWEVRVPKGDKVALKFKDFNIGGICSKNKVVIVTWHKGEKTEHTFCQNDSPAVLYSQMHFTLTYYSTVNNAGTGWVIQFQAVKQESGMLSWF</sequence>
<feature type="disulfide bond" evidence="31">
    <location>
        <begin position="906"/>
        <end position="933"/>
    </location>
</feature>
<dbReference type="PANTHER" id="PTHR24251">
    <property type="entry name" value="OVOCHYMASE-RELATED"/>
    <property type="match status" value="1"/>
</dbReference>
<evidence type="ECO:0000259" key="34">
    <source>
        <dbReference type="PROSITE" id="PS50026"/>
    </source>
</evidence>
<keyword evidence="25" id="KW-0458">Lysosome</keyword>
<keyword evidence="8" id="KW-0597">Phosphoprotein</keyword>
<dbReference type="FunFam" id="2.10.25.10:FF:000429">
    <property type="entry name" value="Cubilin"/>
    <property type="match status" value="1"/>
</dbReference>
<evidence type="ECO:0000256" key="21">
    <source>
        <dbReference type="ARBA" id="ARBA00023157"/>
    </source>
</evidence>
<keyword evidence="5" id="KW-1003">Cell membrane</keyword>
<keyword evidence="17" id="KW-0653">Protein transport</keyword>
<evidence type="ECO:0000256" key="4">
    <source>
        <dbReference type="ARBA" id="ARBA00022448"/>
    </source>
</evidence>
<dbReference type="PROSITE" id="PS00022">
    <property type="entry name" value="EGF_1"/>
    <property type="match status" value="4"/>
</dbReference>
<feature type="domain" description="CUB" evidence="33">
    <location>
        <begin position="2834"/>
        <end position="2948"/>
    </location>
</feature>
<keyword evidence="36" id="KW-1185">Reference proteome</keyword>
<dbReference type="SMART" id="SM00042">
    <property type="entry name" value="CUB"/>
    <property type="match status" value="24"/>
</dbReference>
<keyword evidence="19" id="KW-0443">Lipid metabolism</keyword>
<evidence type="ECO:0000256" key="28">
    <source>
        <dbReference type="ARBA" id="ARBA00023878"/>
    </source>
</evidence>
<dbReference type="FunFam" id="2.60.120.290:FF:000013">
    <property type="entry name" value="Membrane frizzled-related protein"/>
    <property type="match status" value="5"/>
</dbReference>
<feature type="domain" description="EGF-like" evidence="34">
    <location>
        <begin position="103"/>
        <end position="139"/>
    </location>
</feature>
<evidence type="ECO:0000256" key="25">
    <source>
        <dbReference type="ARBA" id="ARBA00023228"/>
    </source>
</evidence>
<comment type="caution">
    <text evidence="35">The sequence shown here is derived from an EMBL/GenBank/DDBJ whole genome shotgun (WGS) entry which is preliminary data.</text>
</comment>
<dbReference type="InterPro" id="IPR000742">
    <property type="entry name" value="EGF"/>
</dbReference>
<keyword evidence="10" id="KW-0165">Cleavage on pair of basic residues</keyword>
<evidence type="ECO:0000256" key="26">
    <source>
        <dbReference type="ARBA" id="ARBA00023285"/>
    </source>
</evidence>
<evidence type="ECO:0000256" key="8">
    <source>
        <dbReference type="ARBA" id="ARBA00022553"/>
    </source>
</evidence>
<dbReference type="Pfam" id="PF00431">
    <property type="entry name" value="CUB"/>
    <property type="match status" value="21"/>
</dbReference>
<keyword evidence="6 32" id="KW-0245">EGF-like domain</keyword>
<feature type="disulfide bond" evidence="32">
    <location>
        <begin position="129"/>
        <end position="138"/>
    </location>
</feature>
<feature type="domain" description="CUB" evidence="33">
    <location>
        <begin position="1142"/>
        <end position="1253"/>
    </location>
</feature>
<dbReference type="SMART" id="SM00181">
    <property type="entry name" value="EGF"/>
    <property type="match status" value="8"/>
</dbReference>
<dbReference type="SUPFAM" id="SSF57196">
    <property type="entry name" value="EGF/Laminin"/>
    <property type="match status" value="3"/>
</dbReference>
<comment type="function">
    <text evidence="29">Endocytic receptor which plays a role in lipoprotein, vitamin and iron metabolism by facilitating their uptake. Acts together with LRP2 to mediate endocytosis of high-density lipoproteins, GC, hemoglobin, ALB, TF and SCGB1A1. Acts together with AMN to mediate endocytosis of the CBLIF-cobalamin complex. Binds to ALB, MB, Kappa and lambda-light chains, TF, hemoglobin, GC, SCGB1A1, APOA1, high density lipoprotein, and the CBLIF-cobalamin complex. Ligand binding requires calcium. Serves as important transporter in several absorptive epithelia, including intestine, renal proximal tubules and embryonic yolk sac. May play an important role in the development of the peri-implantation embryo through internalization of APOA1 and cholesterol. Binds to LGALS3 at the maternal-fetal interface.</text>
</comment>
<keyword evidence="23" id="KW-0325">Glycoprotein</keyword>
<feature type="disulfide bond" evidence="32">
    <location>
        <begin position="433"/>
        <end position="442"/>
    </location>
</feature>
<evidence type="ECO:0000256" key="24">
    <source>
        <dbReference type="ARBA" id="ARBA00023221"/>
    </source>
</evidence>
<evidence type="ECO:0000256" key="5">
    <source>
        <dbReference type="ARBA" id="ARBA00022475"/>
    </source>
</evidence>
<evidence type="ECO:0000256" key="17">
    <source>
        <dbReference type="ARBA" id="ARBA00022927"/>
    </source>
</evidence>
<evidence type="ECO:0000256" key="16">
    <source>
        <dbReference type="ARBA" id="ARBA00022837"/>
    </source>
</evidence>
<feature type="domain" description="CUB" evidence="33">
    <location>
        <begin position="2487"/>
        <end position="2594"/>
    </location>
</feature>
<feature type="domain" description="CUB" evidence="33">
    <location>
        <begin position="2368"/>
        <end position="2484"/>
    </location>
</feature>
<feature type="domain" description="CUB" evidence="33">
    <location>
        <begin position="3069"/>
        <end position="3187"/>
    </location>
</feature>
<feature type="domain" description="CUB" evidence="33">
    <location>
        <begin position="1389"/>
        <end position="1501"/>
    </location>
</feature>
<proteinExistence type="predicted"/>
<dbReference type="GO" id="GO:0007154">
    <property type="term" value="P:cell communication"/>
    <property type="evidence" value="ECO:0007669"/>
    <property type="project" value="UniProtKB-ARBA"/>
</dbReference>
<feature type="domain" description="CUB" evidence="33">
    <location>
        <begin position="3469"/>
        <end position="3584"/>
    </location>
</feature>
<keyword evidence="11" id="KW-0812">Transmembrane</keyword>
<feature type="domain" description="CUB" evidence="33">
    <location>
        <begin position="2949"/>
        <end position="3067"/>
    </location>
</feature>
<dbReference type="InterPro" id="IPR009030">
    <property type="entry name" value="Growth_fac_rcpt_cys_sf"/>
</dbReference>
<evidence type="ECO:0000313" key="35">
    <source>
        <dbReference type="EMBL" id="KAL1493429.1"/>
    </source>
</evidence>
<keyword evidence="13" id="KW-0732">Signal</keyword>
<dbReference type="GO" id="GO:0016324">
    <property type="term" value="C:apical plasma membrane"/>
    <property type="evidence" value="ECO:0007669"/>
    <property type="project" value="UniProtKB-ARBA"/>
</dbReference>
<dbReference type="Pfam" id="PF00008">
    <property type="entry name" value="EGF"/>
    <property type="match status" value="4"/>
</dbReference>
<evidence type="ECO:0000256" key="11">
    <source>
        <dbReference type="ARBA" id="ARBA00022692"/>
    </source>
</evidence>
<feature type="domain" description="CUB" evidence="33">
    <location>
        <begin position="3320"/>
        <end position="3467"/>
    </location>
</feature>
<keyword evidence="26" id="KW-0170">Cobalt</keyword>
<feature type="domain" description="EGF-like" evidence="34">
    <location>
        <begin position="368"/>
        <end position="405"/>
    </location>
</feature>
<dbReference type="FunFam" id="2.10.25.10:FF:000143">
    <property type="entry name" value="Protein crumbs 1"/>
    <property type="match status" value="1"/>
</dbReference>
<dbReference type="SUPFAM" id="SSF57184">
    <property type="entry name" value="Growth factor receptor domain"/>
    <property type="match status" value="2"/>
</dbReference>
<feature type="domain" description="CUB" evidence="33">
    <location>
        <begin position="2139"/>
        <end position="2247"/>
    </location>
</feature>
<evidence type="ECO:0000256" key="19">
    <source>
        <dbReference type="ARBA" id="ARBA00023098"/>
    </source>
</evidence>
<feature type="domain" description="CUB" evidence="33">
    <location>
        <begin position="3590"/>
        <end position="3698"/>
    </location>
</feature>
<feature type="domain" description="CUB" evidence="33">
    <location>
        <begin position="1621"/>
        <end position="1753"/>
    </location>
</feature>
<evidence type="ECO:0000256" key="10">
    <source>
        <dbReference type="ARBA" id="ARBA00022685"/>
    </source>
</evidence>
<feature type="disulfide bond" evidence="32">
    <location>
        <begin position="395"/>
        <end position="404"/>
    </location>
</feature>
<feature type="domain" description="CUB" evidence="33">
    <location>
        <begin position="1254"/>
        <end position="1387"/>
    </location>
</feature>
<evidence type="ECO:0000256" key="15">
    <source>
        <dbReference type="ARBA" id="ARBA00022753"/>
    </source>
</evidence>
<dbReference type="EMBL" id="JBDJPC010000008">
    <property type="protein sequence ID" value="KAL1493429.1"/>
    <property type="molecule type" value="Genomic_DNA"/>
</dbReference>
<keyword evidence="12" id="KW-0479">Metal-binding</keyword>
<dbReference type="Proteomes" id="UP001566132">
    <property type="component" value="Unassembled WGS sequence"/>
</dbReference>
<comment type="subunit">
    <text evidence="30">Interacts with AMN. Component of the cubam complex composed of one CUBN trimer and one AMN chain. The cubam complex can dimerize. Interacts with LRP2 in a dual-receptor complex in a calcium-dependent manner. Found in a complex with PID1/PCLI1, LRP1 and CUBNI. Interacts with LRP1 and PID1/PCLI1.</text>
</comment>
<dbReference type="InterPro" id="IPR001881">
    <property type="entry name" value="EGF-like_Ca-bd_dom"/>
</dbReference>
<evidence type="ECO:0000256" key="6">
    <source>
        <dbReference type="ARBA" id="ARBA00022536"/>
    </source>
</evidence>
<dbReference type="PROSITE" id="PS00010">
    <property type="entry name" value="ASX_HYDROXYL"/>
    <property type="match status" value="2"/>
</dbReference>
<keyword evidence="18" id="KW-1133">Transmembrane helix</keyword>
<dbReference type="InterPro" id="IPR049883">
    <property type="entry name" value="NOTCH1_EGF-like"/>
</dbReference>
<dbReference type="GO" id="GO:0031419">
    <property type="term" value="F:cobalamin binding"/>
    <property type="evidence" value="ECO:0007669"/>
    <property type="project" value="UniProtKB-KW"/>
</dbReference>
<dbReference type="GO" id="GO:0046872">
    <property type="term" value="F:metal ion binding"/>
    <property type="evidence" value="ECO:0007669"/>
    <property type="project" value="UniProtKB-KW"/>
</dbReference>
<evidence type="ECO:0000256" key="18">
    <source>
        <dbReference type="ARBA" id="ARBA00022989"/>
    </source>
</evidence>
<evidence type="ECO:0000256" key="27">
    <source>
        <dbReference type="ARBA" id="ARBA00023765"/>
    </source>
</evidence>
<dbReference type="SMART" id="SM00179">
    <property type="entry name" value="EGF_CA"/>
    <property type="match status" value="7"/>
</dbReference>
<dbReference type="PROSITE" id="PS50026">
    <property type="entry name" value="EGF_3"/>
    <property type="match status" value="4"/>
</dbReference>
<keyword evidence="16" id="KW-0106">Calcium</keyword>
<keyword evidence="24" id="KW-0753">Steroid metabolism</keyword>
<dbReference type="FunFam" id="2.10.25.10:FF:000379">
    <property type="entry name" value="Cubilin"/>
    <property type="match status" value="1"/>
</dbReference>
<dbReference type="PANTHER" id="PTHR24251:SF37">
    <property type="entry name" value="CUB DOMAIN-CONTAINING PROTEIN"/>
    <property type="match status" value="1"/>
</dbReference>
<evidence type="ECO:0000256" key="29">
    <source>
        <dbReference type="ARBA" id="ARBA00049611"/>
    </source>
</evidence>
<dbReference type="InterPro" id="IPR000152">
    <property type="entry name" value="EGF-type_Asp/Asn_hydroxyl_site"/>
</dbReference>
<dbReference type="GO" id="GO:0023052">
    <property type="term" value="P:signaling"/>
    <property type="evidence" value="ECO:0007669"/>
    <property type="project" value="UniProtKB-ARBA"/>
</dbReference>
<evidence type="ECO:0000256" key="13">
    <source>
        <dbReference type="ARBA" id="ARBA00022729"/>
    </source>
</evidence>
<dbReference type="Gene3D" id="2.60.120.290">
    <property type="entry name" value="Spermadhesin, CUB domain"/>
    <property type="match status" value="26"/>
</dbReference>
<protein>
    <recommendedName>
        <fullName evidence="28">Cubilin</fullName>
    </recommendedName>
</protein>
<feature type="disulfide bond" evidence="31">
    <location>
        <begin position="2487"/>
        <end position="2514"/>
    </location>
</feature>
<feature type="domain" description="CUB" evidence="33">
    <location>
        <begin position="1026"/>
        <end position="1138"/>
    </location>
</feature>
<dbReference type="GO" id="GO:0005768">
    <property type="term" value="C:endosome"/>
    <property type="evidence" value="ECO:0007669"/>
    <property type="project" value="UniProtKB-SubCell"/>
</dbReference>
<dbReference type="GO" id="GO:0015031">
    <property type="term" value="P:protein transport"/>
    <property type="evidence" value="ECO:0007669"/>
    <property type="project" value="UniProtKB-KW"/>
</dbReference>
<dbReference type="PROSITE" id="PS01186">
    <property type="entry name" value="EGF_2"/>
    <property type="match status" value="4"/>
</dbReference>
<dbReference type="Pfam" id="PF07645">
    <property type="entry name" value="EGF_CA"/>
    <property type="match status" value="2"/>
</dbReference>
<evidence type="ECO:0000256" key="3">
    <source>
        <dbReference type="ARBA" id="ARBA00004251"/>
    </source>
</evidence>
<evidence type="ECO:0000259" key="33">
    <source>
        <dbReference type="PROSITE" id="PS01180"/>
    </source>
</evidence>
<feature type="domain" description="CUB" evidence="33">
    <location>
        <begin position="1757"/>
        <end position="1872"/>
    </location>
</feature>
<dbReference type="Gene3D" id="2.10.25.10">
    <property type="entry name" value="Laminin"/>
    <property type="match status" value="7"/>
</dbReference>
<keyword evidence="20" id="KW-0472">Membrane</keyword>
<dbReference type="CDD" id="cd00054">
    <property type="entry name" value="EGF_CA"/>
    <property type="match status" value="5"/>
</dbReference>
<evidence type="ECO:0000256" key="22">
    <source>
        <dbReference type="ARBA" id="ARBA00023166"/>
    </source>
</evidence>
<evidence type="ECO:0000256" key="20">
    <source>
        <dbReference type="ARBA" id="ARBA00023136"/>
    </source>
</evidence>
<feature type="domain" description="CUB" evidence="33">
    <location>
        <begin position="449"/>
        <end position="562"/>
    </location>
</feature>
<gene>
    <name evidence="35" type="ORF">ABEB36_011486</name>
</gene>
<evidence type="ECO:0000256" key="2">
    <source>
        <dbReference type="ARBA" id="ARBA00004202"/>
    </source>
</evidence>
<keyword evidence="4" id="KW-0813">Transport</keyword>
<feature type="domain" description="EGF-like" evidence="34">
    <location>
        <begin position="407"/>
        <end position="443"/>
    </location>
</feature>
<evidence type="ECO:0000256" key="23">
    <source>
        <dbReference type="ARBA" id="ARBA00023180"/>
    </source>
</evidence>
<feature type="domain" description="CUB" evidence="33">
    <location>
        <begin position="697"/>
        <end position="809"/>
    </location>
</feature>
<dbReference type="PROSITE" id="PS01187">
    <property type="entry name" value="EGF_CA"/>
    <property type="match status" value="2"/>
</dbReference>
<feature type="domain" description="EGF-like" evidence="34">
    <location>
        <begin position="141"/>
        <end position="182"/>
    </location>
</feature>
<keyword evidence="22" id="KW-1207">Sterol metabolism</keyword>
<feature type="disulfide bond" evidence="32">
    <location>
        <begin position="372"/>
        <end position="382"/>
    </location>
</feature>
<feature type="disulfide bond" evidence="31">
    <location>
        <begin position="2834"/>
        <end position="2861"/>
    </location>
</feature>
<evidence type="ECO:0000256" key="9">
    <source>
        <dbReference type="ARBA" id="ARBA00022628"/>
    </source>
</evidence>
<dbReference type="GO" id="GO:0008203">
    <property type="term" value="P:cholesterol metabolic process"/>
    <property type="evidence" value="ECO:0007669"/>
    <property type="project" value="UniProtKB-KW"/>
</dbReference>
<keyword evidence="21 32" id="KW-1015">Disulfide bond</keyword>
<dbReference type="GO" id="GO:0005765">
    <property type="term" value="C:lysosomal membrane"/>
    <property type="evidence" value="ECO:0007669"/>
    <property type="project" value="UniProtKB-SubCell"/>
</dbReference>
<feature type="domain" description="CUB" evidence="33">
    <location>
        <begin position="566"/>
        <end position="691"/>
    </location>
</feature>
<feature type="domain" description="CUB" evidence="33">
    <location>
        <begin position="2713"/>
        <end position="2830"/>
    </location>
</feature>
<feature type="disulfide bond" evidence="32">
    <location>
        <begin position="172"/>
        <end position="181"/>
    </location>
</feature>
<dbReference type="FunFam" id="2.60.120.290:FF:000005">
    <property type="entry name" value="Procollagen C-endopeptidase enhancer 1"/>
    <property type="match status" value="2"/>
</dbReference>
<evidence type="ECO:0000256" key="31">
    <source>
        <dbReference type="PROSITE-ProRule" id="PRU00059"/>
    </source>
</evidence>
<feature type="domain" description="CUB" evidence="33">
    <location>
        <begin position="1505"/>
        <end position="1620"/>
    </location>
</feature>
<name>A0ABD1EIG6_HYPHA</name>
<evidence type="ECO:0000256" key="32">
    <source>
        <dbReference type="PROSITE-ProRule" id="PRU00076"/>
    </source>
</evidence>
<evidence type="ECO:0000256" key="12">
    <source>
        <dbReference type="ARBA" id="ARBA00022723"/>
    </source>
</evidence>
<feature type="domain" description="CUB" evidence="33">
    <location>
        <begin position="906"/>
        <end position="1020"/>
    </location>
</feature>
<dbReference type="FunFam" id="2.10.25.10:FF:000391">
    <property type="entry name" value="Weary, isoform C"/>
    <property type="match status" value="1"/>
</dbReference>
<dbReference type="FunFam" id="2.10.25.10:FF:000260">
    <property type="entry name" value="Notch receptor 4"/>
    <property type="match status" value="1"/>
</dbReference>
<organism evidence="35 36">
    <name type="scientific">Hypothenemus hampei</name>
    <name type="common">Coffee berry borer</name>
    <dbReference type="NCBI Taxonomy" id="57062"/>
    <lineage>
        <taxon>Eukaryota</taxon>
        <taxon>Metazoa</taxon>
        <taxon>Ecdysozoa</taxon>
        <taxon>Arthropoda</taxon>
        <taxon>Hexapoda</taxon>
        <taxon>Insecta</taxon>
        <taxon>Pterygota</taxon>
        <taxon>Neoptera</taxon>
        <taxon>Endopterygota</taxon>
        <taxon>Coleoptera</taxon>
        <taxon>Polyphaga</taxon>
        <taxon>Cucujiformia</taxon>
        <taxon>Curculionidae</taxon>
        <taxon>Scolytinae</taxon>
        <taxon>Hypothenemus</taxon>
    </lineage>
</organism>
<feature type="domain" description="CUB" evidence="33">
    <location>
        <begin position="2018"/>
        <end position="2138"/>
    </location>
</feature>